<feature type="domain" description="Zinc knuckle CX2CX4HX4C" evidence="4">
    <location>
        <begin position="1273"/>
        <end position="1320"/>
    </location>
</feature>
<accession>A0A178VKR4</accession>
<evidence type="ECO:0000313" key="5">
    <source>
        <dbReference type="EMBL" id="OAP06308.1"/>
    </source>
</evidence>
<name>A0A178VKR4_ARATH</name>
<feature type="compositionally biased region" description="Polar residues" evidence="1">
    <location>
        <begin position="1394"/>
        <end position="1411"/>
    </location>
</feature>
<dbReference type="SUPFAM" id="SSF56219">
    <property type="entry name" value="DNase I-like"/>
    <property type="match status" value="1"/>
</dbReference>
<dbReference type="InterPro" id="IPR025836">
    <property type="entry name" value="Zn_knuckle_CX2CX4HX4C"/>
</dbReference>
<evidence type="ECO:0000259" key="2">
    <source>
        <dbReference type="Pfam" id="PF13966"/>
    </source>
</evidence>
<sequence length="2295" mass="261432">MDRWVEKPKEDYLMFLPVWIRLRNIPVNYYTSDTIKEIASCVGKVLKVELDLEKSQAQDYVRVQVLFDVRNPLRNCKEVLIPTGEVVSVTFDYERIRKRCFLCQRLTHEKGDCPFSQQRNKSNFEKIIRDASLKKGELGSESRPKTLSLQSPSMAPFESTENMDLINFQKEKDAQDNSTYPAFPVPLTELSQEIQRGPFPFKANLKKIQESEALSGFLDMELSSDSQTTLEEASSSGLSIRQKNPIKRKVYTLRKKSLSREDLKLPRKSAWCMIGDFNDITSNQDKLGGPCRLSSSFQPFKDMLSWCDMHELGSSGNSYTWGGTRNDQWIQCKLDRGFGNSAWFSVFPNSHQWFLEKMGSDHRPVFVKFVNDQEVFRGQFRFDKRFADDPKCAEAIRTSWNEIVSSEVSSSMLGLVECRKAIGKWKKGNNFNAQNRIKCLRKELDEEKSVQFPSWPKVSVLQDLLSAAFYEEKSFWRLKSRDKWLDGGDKNSKFFQASVKANRVKNSLSFLVDEEGNEHTVAREKGNIALSFFKDLFTSSYPANMQSILNGFQSRFTFAMNNDLTKDVSEEEIYNAVFSINAESAPGQVINLEKSAITFGAKIDDDTKEWIKNRSGIQLEGGYGKYLGLPECLRGSKKGGKEVLLKSIAMALPVYAMTCFKLPKSLCTKLTGAMIDFWWNTMQNTKKIHWIGAQKLILPKSLGGFGFKDLQCFNQALLAKQAWRIFKNEDSLMSKIFKSRYFLNTDFLNASKGTRPSYAWQSILYGRDLLQKGLKKIIGNGKQTSVWVDKWLFDGQNRRPSSIHSLMDISMKVSHLIDPISGNWNLNLMSQLFPWSDILIMLKQRPMVNQNDSYCWSGNNNGIYTVKSGYDVISRQAHPEIFQEAAANPSLNPLFCSIWSLHTVSKIKVFLWKVLKGAVAVEDRLRTRGIKAVDGCLMCNEENETINHILFQCPLARQVWAMSLLQSPEKGVAWSNRFQVSGASWVVRDAMGKMLLHSRRSYSHVHSMLDAKIRSWEWALTSIAQHHFDRVTFGASTHDIIKALYKPEEWPALLGHTTQLLNLSQKKSGWFMALEPKLCNTGAYEIAKSVITGHRWQSYVSRDELWDEIQDLDLGPEDPALFIPHEAYVYVEEFNRLSIIARPLNPRVQNLNAVIAALPRCWGLTVHVHGRILDATYVQFLFQNEIDLQSEQRREPWLFNNWFVATQRWEPAPALNFVTSIDLWVQIRGIPLPYVCEETALDIARDLGEVIMLDHHDATSTQITYIRVRVRFGITDRLRFFQRIIFNSGEVVTIRFQYERLRRICSSCFRFTHNRAYCPYRPRPHSIARERAAFRDSVHRSSLNSQSQMTETSFPAPVTPPPRIAQPQLNPEELRAAYPYYASVRDTHTLHVGESSTARQQWSSGSSTTPTRADLPNHDLVYPIRNLSPSYETQRAISLVHDFTYRNNQVPMVLFLCLMSRTKPPTVDPIFTRDECSTAKSLVISVQYPRLHDPPLSPKGTLGLQLVDFFGVGPLNQLQRHSSIPLDRGHQLDHEVPVLLWLNNHENPVYGAPQVENRSVFWEKISSLGAQRTSAWLLTGDFNDILDNSEKQGGPLRWEGSFLVFRSFVSQNAEKLGSMAKYTVYFHAITKSRRMMNKLSVIEDGEGQEFHEEEQIAATISNYFQNIFTSSNNTDLQVVNEVLLPVISTHCNEDLIKLPSLQEIKEALFSISADKAPRPDGFLAAFYQAYGDIIGEDISRDIRSFFEDNGLSTRVNETHVTLIPKISAPRKVADYKPIALCNVQYKIVAKILTRRLQPWLADLISSHQSAFVPGRAIVDNMLITHEILQFLRISGAKKHCSMAIKTDMSKVNILKKYELASGQSINLAKSAITFSSKTPQDIKRRVKLTLLIDNEGGIGKYLGLPEHLSRRKRNIFSSIVDRIRQRSHSWSSKFLSSAGKQFLLKVVLSAMPSDAMTCFKLSASLCKQIQSVLTRFWWDTKQDEKKMAWVSWDKLTLPKNAGGLVFREIEEFNDALLAKLSWRILKEPNSFLSRVLLGKNCNSSSFLTPSSASHGWRGILAGKELLRKGLGWSAGQGDNINVWSDAWLSPLIPFLPIGPPTLDNKALLDNTTKTGYALAKLNSLPDSRLDFNWQKNIWRLHTSPKVKHFLWKAMKSALPLGEALARRNIIADLNCKRCGSPETSLHLLLLCPFAKKDLGHISFYIFLYKSYLLKRACDACLICTNNLIYMFPFLNHSPTSTILTALEKVGHVTRMRLEPDVVKSSSYVEHNAIQELNPSSLSPSSLHILSTPVAG</sequence>
<comment type="caution">
    <text evidence="5">The sequence shown here is derived from an EMBL/GenBank/DDBJ whole genome shotgun (WGS) entry which is preliminary data.</text>
</comment>
<dbReference type="InterPro" id="IPR025558">
    <property type="entry name" value="DUF4283"/>
</dbReference>
<organism evidence="5 6">
    <name type="scientific">Arabidopsis thaliana</name>
    <name type="common">Mouse-ear cress</name>
    <dbReference type="NCBI Taxonomy" id="3702"/>
    <lineage>
        <taxon>Eukaryota</taxon>
        <taxon>Viridiplantae</taxon>
        <taxon>Streptophyta</taxon>
        <taxon>Embryophyta</taxon>
        <taxon>Tracheophyta</taxon>
        <taxon>Spermatophyta</taxon>
        <taxon>Magnoliopsida</taxon>
        <taxon>eudicotyledons</taxon>
        <taxon>Gunneridae</taxon>
        <taxon>Pentapetalae</taxon>
        <taxon>rosids</taxon>
        <taxon>malvids</taxon>
        <taxon>Brassicales</taxon>
        <taxon>Brassicaceae</taxon>
        <taxon>Camelineae</taxon>
        <taxon>Arabidopsis</taxon>
    </lineage>
</organism>
<feature type="region of interest" description="Disordered" evidence="1">
    <location>
        <begin position="1340"/>
        <end position="1369"/>
    </location>
</feature>
<dbReference type="InterPro" id="IPR026960">
    <property type="entry name" value="RVT-Znf"/>
</dbReference>
<feature type="compositionally biased region" description="Polar residues" evidence="1">
    <location>
        <begin position="1340"/>
        <end position="1353"/>
    </location>
</feature>
<evidence type="ECO:0000259" key="3">
    <source>
        <dbReference type="Pfam" id="PF14111"/>
    </source>
</evidence>
<evidence type="ECO:0000256" key="1">
    <source>
        <dbReference type="SAM" id="MobiDB-lite"/>
    </source>
</evidence>
<feature type="domain" description="Reverse transcriptase zinc-binding" evidence="2">
    <location>
        <begin position="2128"/>
        <end position="2195"/>
    </location>
</feature>
<dbReference type="EMBL" id="LUHQ01000003">
    <property type="protein sequence ID" value="OAP06308.1"/>
    <property type="molecule type" value="Genomic_DNA"/>
</dbReference>
<dbReference type="PANTHER" id="PTHR33116:SF86">
    <property type="entry name" value="REVERSE TRANSCRIPTASE DOMAIN-CONTAINING PROTEIN"/>
    <property type="match status" value="1"/>
</dbReference>
<evidence type="ECO:0000313" key="6">
    <source>
        <dbReference type="Proteomes" id="UP000078284"/>
    </source>
</evidence>
<feature type="domain" description="Reverse transcriptase zinc-binding" evidence="2">
    <location>
        <begin position="864"/>
        <end position="960"/>
    </location>
</feature>
<dbReference type="Pfam" id="PF13966">
    <property type="entry name" value="zf-RVT"/>
    <property type="match status" value="2"/>
</dbReference>
<reference evidence="6" key="1">
    <citation type="journal article" date="2016" name="Proc. Natl. Acad. Sci. U.S.A.">
        <title>Chromosome-level assembly of Arabidopsis thaliana Ler reveals the extent of translocation and inversion polymorphisms.</title>
        <authorList>
            <person name="Zapata L."/>
            <person name="Ding J."/>
            <person name="Willing E.M."/>
            <person name="Hartwig B."/>
            <person name="Bezdan D."/>
            <person name="Jiao W.B."/>
            <person name="Patel V."/>
            <person name="Velikkakam James G."/>
            <person name="Koornneef M."/>
            <person name="Ossowski S."/>
            <person name="Schneeberger K."/>
        </authorList>
    </citation>
    <scope>NUCLEOTIDE SEQUENCE [LARGE SCALE GENOMIC DNA]</scope>
    <source>
        <strain evidence="6">cv. Landsberg erecta</strain>
    </source>
</reference>
<feature type="region of interest" description="Disordered" evidence="1">
    <location>
        <begin position="1392"/>
        <end position="1417"/>
    </location>
</feature>
<evidence type="ECO:0000259" key="4">
    <source>
        <dbReference type="Pfam" id="PF14392"/>
    </source>
</evidence>
<evidence type="ECO:0008006" key="7">
    <source>
        <dbReference type="Google" id="ProtNLM"/>
    </source>
</evidence>
<protein>
    <recommendedName>
        <fullName evidence="7">Reverse transcriptase domain-containing protein</fullName>
    </recommendedName>
</protein>
<gene>
    <name evidence="5" type="ordered locus">AXX17_At3g37030</name>
</gene>
<dbReference type="Pfam" id="PF14392">
    <property type="entry name" value="zf-CCHC_4"/>
    <property type="match status" value="2"/>
</dbReference>
<dbReference type="InterPro" id="IPR036691">
    <property type="entry name" value="Endo/exonu/phosph_ase_sf"/>
</dbReference>
<proteinExistence type="predicted"/>
<dbReference type="Pfam" id="PF14111">
    <property type="entry name" value="DUF4283"/>
    <property type="match status" value="1"/>
</dbReference>
<dbReference type="PANTHER" id="PTHR33116">
    <property type="entry name" value="REVERSE TRANSCRIPTASE ZINC-BINDING DOMAIN-CONTAINING PROTEIN-RELATED-RELATED"/>
    <property type="match status" value="1"/>
</dbReference>
<feature type="domain" description="Zinc knuckle CX2CX4HX4C" evidence="4">
    <location>
        <begin position="67"/>
        <end position="115"/>
    </location>
</feature>
<feature type="domain" description="DUF4283" evidence="3">
    <location>
        <begin position="1132"/>
        <end position="1212"/>
    </location>
</feature>
<dbReference type="Proteomes" id="UP000078284">
    <property type="component" value="Chromosome 3"/>
</dbReference>
<dbReference type="ExpressionAtlas" id="A0A178VKR4">
    <property type="expression patterns" value="baseline and differential"/>
</dbReference>
<dbReference type="Gene3D" id="3.60.10.10">
    <property type="entry name" value="Endonuclease/exonuclease/phosphatase"/>
    <property type="match status" value="1"/>
</dbReference>